<gene>
    <name evidence="1" type="ORF">BACSTE_02670</name>
</gene>
<proteinExistence type="predicted"/>
<reference evidence="1 2" key="1">
    <citation type="submission" date="2007-11" db="EMBL/GenBank/DDBJ databases">
        <title>Draft genome sequence of Bacteroides stercoris(ATCC 43183).</title>
        <authorList>
            <person name="Sudarsanam P."/>
            <person name="Ley R."/>
            <person name="Guruge J."/>
            <person name="Turnbaugh P.J."/>
            <person name="Mahowald M."/>
            <person name="Liep D."/>
            <person name="Gordon J."/>
        </authorList>
    </citation>
    <scope>NUCLEOTIDE SEQUENCE [LARGE SCALE GENOMIC DNA]</scope>
    <source>
        <strain evidence="1 2">ATCC 43183</strain>
    </source>
</reference>
<evidence type="ECO:0000313" key="1">
    <source>
        <dbReference type="EMBL" id="EDS14980.1"/>
    </source>
</evidence>
<evidence type="ECO:0000313" key="2">
    <source>
        <dbReference type="Proteomes" id="UP000004713"/>
    </source>
</evidence>
<accession>B0NT54</accession>
<dbReference type="HOGENOM" id="CLU_3229900_0_0_10"/>
<sequence length="43" mass="5356">MIIFNYICLIYKKIFKKSTMKEDLFFLFLFFISVPLKWDELNN</sequence>
<dbReference type="Proteomes" id="UP000004713">
    <property type="component" value="Unassembled WGS sequence"/>
</dbReference>
<protein>
    <submittedName>
        <fullName evidence="1">Uncharacterized protein</fullName>
    </submittedName>
</protein>
<dbReference type="EMBL" id="ABFZ02000020">
    <property type="protein sequence ID" value="EDS14980.1"/>
    <property type="molecule type" value="Genomic_DNA"/>
</dbReference>
<dbReference type="AlphaFoldDB" id="B0NT54"/>
<name>B0NT54_BACSE</name>
<organism evidence="1 2">
    <name type="scientific">Bacteroides stercoris ATCC 43183</name>
    <dbReference type="NCBI Taxonomy" id="449673"/>
    <lineage>
        <taxon>Bacteria</taxon>
        <taxon>Pseudomonadati</taxon>
        <taxon>Bacteroidota</taxon>
        <taxon>Bacteroidia</taxon>
        <taxon>Bacteroidales</taxon>
        <taxon>Bacteroidaceae</taxon>
        <taxon>Bacteroides</taxon>
    </lineage>
</organism>
<comment type="caution">
    <text evidence="1">The sequence shown here is derived from an EMBL/GenBank/DDBJ whole genome shotgun (WGS) entry which is preliminary data.</text>
</comment>
<reference evidence="1 2" key="2">
    <citation type="submission" date="2007-11" db="EMBL/GenBank/DDBJ databases">
        <authorList>
            <person name="Fulton L."/>
            <person name="Clifton S."/>
            <person name="Fulton B."/>
            <person name="Xu J."/>
            <person name="Minx P."/>
            <person name="Pepin K.H."/>
            <person name="Johnson M."/>
            <person name="Thiruvilangam P."/>
            <person name="Bhonagiri V."/>
            <person name="Nash W.E."/>
            <person name="Mardis E.R."/>
            <person name="Wilson R.K."/>
        </authorList>
    </citation>
    <scope>NUCLEOTIDE SEQUENCE [LARGE SCALE GENOMIC DNA]</scope>
    <source>
        <strain evidence="1 2">ATCC 43183</strain>
    </source>
</reference>